<dbReference type="PIRSF" id="PIRSF039102">
    <property type="entry name" value="Ddl/VanB"/>
    <property type="match status" value="1"/>
</dbReference>
<keyword evidence="11 13" id="KW-0961">Cell wall biogenesis/degradation</keyword>
<reference evidence="19 20" key="1">
    <citation type="submission" date="2020-08" db="EMBL/GenBank/DDBJ databases">
        <title>Acidobacteriota in marine sediments use diverse sulfur dissimilation pathways.</title>
        <authorList>
            <person name="Wasmund K."/>
        </authorList>
    </citation>
    <scope>NUCLEOTIDE SEQUENCE [LARGE SCALE GENOMIC DNA]</scope>
    <source>
        <strain evidence="19">MAG AM4</strain>
    </source>
</reference>
<evidence type="ECO:0000256" key="16">
    <source>
        <dbReference type="PIRSR" id="PIRSR039102-3"/>
    </source>
</evidence>
<dbReference type="GO" id="GO:0005524">
    <property type="term" value="F:ATP binding"/>
    <property type="evidence" value="ECO:0007669"/>
    <property type="project" value="UniProtKB-UniRule"/>
</dbReference>
<evidence type="ECO:0000256" key="10">
    <source>
        <dbReference type="ARBA" id="ARBA00023211"/>
    </source>
</evidence>
<keyword evidence="3 13" id="KW-0436">Ligase</keyword>
<comment type="similarity">
    <text evidence="2 13">Belongs to the D-alanine--D-alanine ligase family.</text>
</comment>
<feature type="binding site" evidence="16">
    <location>
        <position position="320"/>
    </location>
    <ligand>
        <name>Mg(2+)</name>
        <dbReference type="ChEBI" id="CHEBI:18420"/>
        <label>2</label>
    </ligand>
</feature>
<keyword evidence="6 17" id="KW-0067">ATP-binding</keyword>
<feature type="binding site" evidence="16">
    <location>
        <position position="304"/>
    </location>
    <ligand>
        <name>Mg(2+)</name>
        <dbReference type="ChEBI" id="CHEBI:18420"/>
        <label>1</label>
    </ligand>
</feature>
<dbReference type="NCBIfam" id="NF002528">
    <property type="entry name" value="PRK01966.1-4"/>
    <property type="match status" value="1"/>
</dbReference>
<evidence type="ECO:0000256" key="11">
    <source>
        <dbReference type="ARBA" id="ARBA00023316"/>
    </source>
</evidence>
<dbReference type="Gene3D" id="3.30.470.20">
    <property type="entry name" value="ATP-grasp fold, B domain"/>
    <property type="match status" value="1"/>
</dbReference>
<feature type="active site" evidence="14">
    <location>
        <position position="17"/>
    </location>
</feature>
<dbReference type="GO" id="GO:0046872">
    <property type="term" value="F:metal ion binding"/>
    <property type="evidence" value="ECO:0007669"/>
    <property type="project" value="UniProtKB-KW"/>
</dbReference>
<comment type="cofactor">
    <cofactor evidence="1">
        <name>Mn(2+)</name>
        <dbReference type="ChEBI" id="CHEBI:29035"/>
    </cofactor>
</comment>
<dbReference type="InterPro" id="IPR005905">
    <property type="entry name" value="D_ala_D_ala"/>
</dbReference>
<comment type="caution">
    <text evidence="19">The sequence shown here is derived from an EMBL/GenBank/DDBJ whole genome shotgun (WGS) entry which is preliminary data.</text>
</comment>
<keyword evidence="10 16" id="KW-0464">Manganese</keyword>
<feature type="domain" description="ATP-grasp" evidence="18">
    <location>
        <begin position="145"/>
        <end position="351"/>
    </location>
</feature>
<evidence type="ECO:0000256" key="5">
    <source>
        <dbReference type="ARBA" id="ARBA00022741"/>
    </source>
</evidence>
<keyword evidence="4 16" id="KW-0479">Metal-binding</keyword>
<evidence type="ECO:0000259" key="18">
    <source>
        <dbReference type="PROSITE" id="PS50975"/>
    </source>
</evidence>
<name>A0A8J6Y052_9BACT</name>
<comment type="pathway">
    <text evidence="13">Cell wall biogenesis; peptidoglycan biosynthesis.</text>
</comment>
<evidence type="ECO:0000256" key="3">
    <source>
        <dbReference type="ARBA" id="ARBA00022598"/>
    </source>
</evidence>
<evidence type="ECO:0000313" key="19">
    <source>
        <dbReference type="EMBL" id="MBD3866799.1"/>
    </source>
</evidence>
<evidence type="ECO:0000256" key="9">
    <source>
        <dbReference type="ARBA" id="ARBA00022984"/>
    </source>
</evidence>
<evidence type="ECO:0000256" key="7">
    <source>
        <dbReference type="ARBA" id="ARBA00022842"/>
    </source>
</evidence>
<dbReference type="PANTHER" id="PTHR23132">
    <property type="entry name" value="D-ALANINE--D-ALANINE LIGASE"/>
    <property type="match status" value="1"/>
</dbReference>
<dbReference type="GO" id="GO:0071555">
    <property type="term" value="P:cell wall organization"/>
    <property type="evidence" value="ECO:0007669"/>
    <property type="project" value="UniProtKB-KW"/>
</dbReference>
<feature type="binding site" evidence="15">
    <location>
        <begin position="186"/>
        <end position="188"/>
    </location>
    <ligand>
        <name>ATP</name>
        <dbReference type="ChEBI" id="CHEBI:30616"/>
    </ligand>
</feature>
<dbReference type="EMBL" id="JACXWD010000003">
    <property type="protein sequence ID" value="MBD3866799.1"/>
    <property type="molecule type" value="Genomic_DNA"/>
</dbReference>
<dbReference type="PROSITE" id="PS00843">
    <property type="entry name" value="DALA_DALA_LIGASE_1"/>
    <property type="match status" value="1"/>
</dbReference>
<dbReference type="Gene3D" id="3.40.50.20">
    <property type="match status" value="1"/>
</dbReference>
<dbReference type="PANTHER" id="PTHR23132:SF25">
    <property type="entry name" value="D-ALANINE--D-ALANINE LIGASE A"/>
    <property type="match status" value="1"/>
</dbReference>
<keyword evidence="9 13" id="KW-0573">Peptidoglycan synthesis</keyword>
<dbReference type="GO" id="GO:0005829">
    <property type="term" value="C:cytosol"/>
    <property type="evidence" value="ECO:0007669"/>
    <property type="project" value="TreeGrafter"/>
</dbReference>
<evidence type="ECO:0000256" key="1">
    <source>
        <dbReference type="ARBA" id="ARBA00001936"/>
    </source>
</evidence>
<feature type="active site" evidence="14">
    <location>
        <position position="194"/>
    </location>
</feature>
<dbReference type="PROSITE" id="PS00844">
    <property type="entry name" value="DALA_DALA_LIGASE_2"/>
    <property type="match status" value="1"/>
</dbReference>
<keyword evidence="8 13" id="KW-0133">Cell shape</keyword>
<dbReference type="GO" id="GO:0009252">
    <property type="term" value="P:peptidoglycan biosynthetic process"/>
    <property type="evidence" value="ECO:0007669"/>
    <property type="project" value="UniProtKB-UniRule"/>
</dbReference>
<gene>
    <name evidence="13" type="primary">ddl</name>
    <name evidence="19" type="ORF">IFK94_01635</name>
</gene>
<dbReference type="Pfam" id="PF07478">
    <property type="entry name" value="Dala_Dala_lig_C"/>
    <property type="match status" value="1"/>
</dbReference>
<dbReference type="UniPathway" id="UPA00219"/>
<dbReference type="InterPro" id="IPR016185">
    <property type="entry name" value="PreATP-grasp_dom_sf"/>
</dbReference>
<evidence type="ECO:0000256" key="13">
    <source>
        <dbReference type="HAMAP-Rule" id="MF_00047"/>
    </source>
</evidence>
<dbReference type="HAMAP" id="MF_00047">
    <property type="entry name" value="Dala_Dala_lig"/>
    <property type="match status" value="1"/>
</dbReference>
<comment type="function">
    <text evidence="13">Cell wall formation.</text>
</comment>
<dbReference type="InterPro" id="IPR000291">
    <property type="entry name" value="D-Ala_lig_Van_CS"/>
</dbReference>
<dbReference type="InterPro" id="IPR011095">
    <property type="entry name" value="Dala_Dala_lig_C"/>
</dbReference>
<proteinExistence type="inferred from homology"/>
<comment type="cofactor">
    <cofactor evidence="16">
        <name>Mg(2+)</name>
        <dbReference type="ChEBI" id="CHEBI:18420"/>
    </cofactor>
    <cofactor evidence="16">
        <name>Mn(2+)</name>
        <dbReference type="ChEBI" id="CHEBI:29035"/>
    </cofactor>
    <text evidence="16">Binds 2 magnesium or manganese ions per subunit.</text>
</comment>
<keyword evidence="13" id="KW-0963">Cytoplasm</keyword>
<feature type="binding site" evidence="15">
    <location>
        <position position="141"/>
    </location>
    <ligand>
        <name>ATP</name>
        <dbReference type="ChEBI" id="CHEBI:30616"/>
    </ligand>
</feature>
<dbReference type="NCBIfam" id="TIGR01205">
    <property type="entry name" value="D_ala_D_alaTIGR"/>
    <property type="match status" value="1"/>
</dbReference>
<evidence type="ECO:0000256" key="8">
    <source>
        <dbReference type="ARBA" id="ARBA00022960"/>
    </source>
</evidence>
<evidence type="ECO:0000256" key="15">
    <source>
        <dbReference type="PIRSR" id="PIRSR039102-2"/>
    </source>
</evidence>
<organism evidence="19 20">
    <name type="scientific">Candidatus Polarisedimenticola svalbardensis</name>
    <dbReference type="NCBI Taxonomy" id="2886004"/>
    <lineage>
        <taxon>Bacteria</taxon>
        <taxon>Pseudomonadati</taxon>
        <taxon>Acidobacteriota</taxon>
        <taxon>Candidatus Polarisedimenticolia</taxon>
        <taxon>Candidatus Polarisedimenticolales</taxon>
        <taxon>Candidatus Polarisedimenticolaceae</taxon>
        <taxon>Candidatus Polarisedimenticola</taxon>
    </lineage>
</organism>
<dbReference type="SUPFAM" id="SSF56059">
    <property type="entry name" value="Glutathione synthetase ATP-binding domain-like"/>
    <property type="match status" value="1"/>
</dbReference>
<feature type="active site" evidence="14">
    <location>
        <position position="329"/>
    </location>
</feature>
<evidence type="ECO:0000313" key="20">
    <source>
        <dbReference type="Proteomes" id="UP000648239"/>
    </source>
</evidence>
<evidence type="ECO:0000256" key="2">
    <source>
        <dbReference type="ARBA" id="ARBA00010871"/>
    </source>
</evidence>
<dbReference type="InterPro" id="IPR013815">
    <property type="entry name" value="ATP_grasp_subdomain_1"/>
</dbReference>
<evidence type="ECO:0000256" key="6">
    <source>
        <dbReference type="ARBA" id="ARBA00022840"/>
    </source>
</evidence>
<dbReference type="Proteomes" id="UP000648239">
    <property type="component" value="Unassembled WGS sequence"/>
</dbReference>
<evidence type="ECO:0000256" key="12">
    <source>
        <dbReference type="ARBA" id="ARBA00047614"/>
    </source>
</evidence>
<dbReference type="GO" id="GO:0008716">
    <property type="term" value="F:D-alanine-D-alanine ligase activity"/>
    <property type="evidence" value="ECO:0007669"/>
    <property type="project" value="UniProtKB-UniRule"/>
</dbReference>
<feature type="binding site" evidence="15">
    <location>
        <begin position="224"/>
        <end position="231"/>
    </location>
    <ligand>
        <name>ATP</name>
        <dbReference type="ChEBI" id="CHEBI:30616"/>
    </ligand>
</feature>
<dbReference type="InterPro" id="IPR011127">
    <property type="entry name" value="Dala_Dala_lig_N"/>
</dbReference>
<feature type="binding site" evidence="15">
    <location>
        <begin position="317"/>
        <end position="318"/>
    </location>
    <ligand>
        <name>ATP</name>
        <dbReference type="ChEBI" id="CHEBI:30616"/>
    </ligand>
</feature>
<evidence type="ECO:0000256" key="17">
    <source>
        <dbReference type="PROSITE-ProRule" id="PRU00409"/>
    </source>
</evidence>
<feature type="binding site" evidence="16">
    <location>
        <position position="318"/>
    </location>
    <ligand>
        <name>Mg(2+)</name>
        <dbReference type="ChEBI" id="CHEBI:18420"/>
        <label>2</label>
    </ligand>
</feature>
<comment type="catalytic activity">
    <reaction evidence="12 13">
        <text>2 D-alanine + ATP = D-alanyl-D-alanine + ADP + phosphate + H(+)</text>
        <dbReference type="Rhea" id="RHEA:11224"/>
        <dbReference type="ChEBI" id="CHEBI:15378"/>
        <dbReference type="ChEBI" id="CHEBI:30616"/>
        <dbReference type="ChEBI" id="CHEBI:43474"/>
        <dbReference type="ChEBI" id="CHEBI:57416"/>
        <dbReference type="ChEBI" id="CHEBI:57822"/>
        <dbReference type="ChEBI" id="CHEBI:456216"/>
        <dbReference type="EC" id="6.3.2.4"/>
    </reaction>
</comment>
<comment type="subcellular location">
    <subcellularLocation>
        <location evidence="13">Cytoplasm</location>
    </subcellularLocation>
</comment>
<feature type="binding site" evidence="16">
    <location>
        <position position="318"/>
    </location>
    <ligand>
        <name>Mg(2+)</name>
        <dbReference type="ChEBI" id="CHEBI:18420"/>
        <label>1</label>
    </ligand>
</feature>
<keyword evidence="7 16" id="KW-0460">Magnesium</keyword>
<dbReference type="AlphaFoldDB" id="A0A8J6Y052"/>
<protein>
    <recommendedName>
        <fullName evidence="13">D-alanine--D-alanine ligase</fullName>
        <ecNumber evidence="13">6.3.2.4</ecNumber>
    </recommendedName>
    <alternativeName>
        <fullName evidence="13">D-Ala-D-Ala ligase</fullName>
    </alternativeName>
    <alternativeName>
        <fullName evidence="13">D-alanylalanine synthetase</fullName>
    </alternativeName>
</protein>
<dbReference type="Pfam" id="PF01820">
    <property type="entry name" value="Dala_Dala_lig_N"/>
    <property type="match status" value="1"/>
</dbReference>
<sequence length="358" mass="37545">MGGPIRTGLLFGGNSAEHRVSVVSARGVAAGFDPARIECVPLAVTPSGRWLPPEISRTILEGDAAAVPEPDPAAGSILGRPGGGLFLSVPGEAPARLTLDVAFPVIHGWGGEDGRLQAFLELAGIPYVGAGVAGSAVAMDKGLARGILEREGLPMAPWRCLTAEEIRQAGGGLARDLAVTPGYPMFVKPANGGSSVGISRVEGQSDLPAALELALTCDSRVVVEQALDAREIECAVLGNDRPEAAIPGEIVPGAEFYTYDDKYRDGKAVLHIPAAIPDETAARIRALALQAFRALDLAGMARIDFLLERESGAVYFNEANTIPGFTPISMYSKLWEAAGLSYPDLLSRLVELALERSR</sequence>
<evidence type="ECO:0000256" key="4">
    <source>
        <dbReference type="ARBA" id="ARBA00022723"/>
    </source>
</evidence>
<dbReference type="Gene3D" id="3.30.1490.20">
    <property type="entry name" value="ATP-grasp fold, A domain"/>
    <property type="match status" value="1"/>
</dbReference>
<dbReference type="FunFam" id="3.30.470.20:FF:000008">
    <property type="entry name" value="D-alanine--D-alanine ligase"/>
    <property type="match status" value="1"/>
</dbReference>
<accession>A0A8J6Y052</accession>
<dbReference type="SUPFAM" id="SSF52440">
    <property type="entry name" value="PreATP-grasp domain"/>
    <property type="match status" value="1"/>
</dbReference>
<dbReference type="EC" id="6.3.2.4" evidence="13"/>
<evidence type="ECO:0000256" key="14">
    <source>
        <dbReference type="PIRSR" id="PIRSR039102-1"/>
    </source>
</evidence>
<dbReference type="PROSITE" id="PS50975">
    <property type="entry name" value="ATP_GRASP"/>
    <property type="match status" value="1"/>
</dbReference>
<dbReference type="InterPro" id="IPR011761">
    <property type="entry name" value="ATP-grasp"/>
</dbReference>
<dbReference type="GO" id="GO:0008360">
    <property type="term" value="P:regulation of cell shape"/>
    <property type="evidence" value="ECO:0007669"/>
    <property type="project" value="UniProtKB-KW"/>
</dbReference>
<feature type="binding site" evidence="15">
    <location>
        <begin position="194"/>
        <end position="195"/>
    </location>
    <ligand>
        <name>ATP</name>
        <dbReference type="ChEBI" id="CHEBI:30616"/>
    </ligand>
</feature>
<keyword evidence="5 15" id="KW-0547">Nucleotide-binding</keyword>